<feature type="compositionally biased region" description="Acidic residues" evidence="1">
    <location>
        <begin position="41"/>
        <end position="51"/>
    </location>
</feature>
<dbReference type="STRING" id="334253.SAMN04487943_11824"/>
<keyword evidence="3" id="KW-1185">Reference proteome</keyword>
<dbReference type="InterPro" id="IPR025100">
    <property type="entry name" value="DUF4025"/>
</dbReference>
<dbReference type="Proteomes" id="UP000198565">
    <property type="component" value="Unassembled WGS sequence"/>
</dbReference>
<sequence length="51" mass="5984">MDPKKNSKIAERNYEVEDYKRNDQMSKGLAETHEQVSDSYMDGDNEEELSE</sequence>
<evidence type="ECO:0008006" key="4">
    <source>
        <dbReference type="Google" id="ProtNLM"/>
    </source>
</evidence>
<dbReference type="Pfam" id="PF13217">
    <property type="entry name" value="DUF4025"/>
    <property type="match status" value="1"/>
</dbReference>
<accession>A0A1I4QU34</accession>
<feature type="region of interest" description="Disordered" evidence="1">
    <location>
        <begin position="1"/>
        <end position="51"/>
    </location>
</feature>
<gene>
    <name evidence="2" type="ORF">SAMN04487943_11824</name>
</gene>
<organism evidence="2 3">
    <name type="scientific">Gracilibacillus orientalis</name>
    <dbReference type="NCBI Taxonomy" id="334253"/>
    <lineage>
        <taxon>Bacteria</taxon>
        <taxon>Bacillati</taxon>
        <taxon>Bacillota</taxon>
        <taxon>Bacilli</taxon>
        <taxon>Bacillales</taxon>
        <taxon>Bacillaceae</taxon>
        <taxon>Gracilibacillus</taxon>
    </lineage>
</organism>
<evidence type="ECO:0000313" key="2">
    <source>
        <dbReference type="EMBL" id="SFM43549.1"/>
    </source>
</evidence>
<evidence type="ECO:0000256" key="1">
    <source>
        <dbReference type="SAM" id="MobiDB-lite"/>
    </source>
</evidence>
<dbReference type="AlphaFoldDB" id="A0A1I4QU34"/>
<dbReference type="RefSeq" id="WP_091486275.1">
    <property type="nucleotide sequence ID" value="NZ_FOTR01000018.1"/>
</dbReference>
<evidence type="ECO:0000313" key="3">
    <source>
        <dbReference type="Proteomes" id="UP000198565"/>
    </source>
</evidence>
<reference evidence="3" key="1">
    <citation type="submission" date="2016-10" db="EMBL/GenBank/DDBJ databases">
        <authorList>
            <person name="Varghese N."/>
            <person name="Submissions S."/>
        </authorList>
    </citation>
    <scope>NUCLEOTIDE SEQUENCE [LARGE SCALE GENOMIC DNA]</scope>
    <source>
        <strain evidence="3">CGMCC 1.4250</strain>
    </source>
</reference>
<name>A0A1I4QU34_9BACI</name>
<dbReference type="EMBL" id="FOTR01000018">
    <property type="protein sequence ID" value="SFM43549.1"/>
    <property type="molecule type" value="Genomic_DNA"/>
</dbReference>
<feature type="compositionally biased region" description="Basic and acidic residues" evidence="1">
    <location>
        <begin position="1"/>
        <end position="36"/>
    </location>
</feature>
<protein>
    <recommendedName>
        <fullName evidence="4">DUF4025 domain-containing protein</fullName>
    </recommendedName>
</protein>
<dbReference type="OrthoDB" id="2476089at2"/>
<proteinExistence type="predicted"/>